<evidence type="ECO:0000313" key="3">
    <source>
        <dbReference type="EMBL" id="EBQ0622186.1"/>
    </source>
</evidence>
<evidence type="ECO:0000313" key="8">
    <source>
        <dbReference type="EMBL" id="QVS48256.1"/>
    </source>
</evidence>
<dbReference type="InterPro" id="IPR028098">
    <property type="entry name" value="Glyco_trans_4-like_N"/>
</dbReference>
<name>A0A3R0B2R4_SALET</name>
<evidence type="ECO:0000313" key="4">
    <source>
        <dbReference type="EMBL" id="ECV5689502.1"/>
    </source>
</evidence>
<evidence type="ECO:0000313" key="6">
    <source>
        <dbReference type="EMBL" id="HAB6123340.1"/>
    </source>
</evidence>
<dbReference type="Pfam" id="PF13477">
    <property type="entry name" value="Glyco_trans_4_2"/>
    <property type="match status" value="1"/>
</dbReference>
<feature type="domain" description="Glycosyltransferase subfamily 4-like N-terminal" evidence="2">
    <location>
        <begin position="19"/>
        <end position="155"/>
    </location>
</feature>
<keyword evidence="3" id="KW-0808">Transferase</keyword>
<dbReference type="GO" id="GO:0016757">
    <property type="term" value="F:glycosyltransferase activity"/>
    <property type="evidence" value="ECO:0007669"/>
    <property type="project" value="InterPro"/>
</dbReference>
<reference evidence="3" key="2">
    <citation type="submission" date="2018-07" db="EMBL/GenBank/DDBJ databases">
        <authorList>
            <consortium name="GenomeTrakr network: Whole genome sequencing for foodborne pathogen traceback"/>
        </authorList>
    </citation>
    <scope>NUCLEOTIDE SEQUENCE</scope>
    <source>
        <strain evidence="8">CFSAN029662</strain>
        <strain evidence="3">CFSAN031622</strain>
    </source>
</reference>
<sequence length="374" mass="42265">MKILMIGTTVQSLLGFRYELLKDLVSAGHEVYALSVDYDYKSKQTLIDIGVVPIDYTISRSGINPFKDFVNFIFLYKLIKKITPDIVFSYFTKPCIWGSLAAYYAGVHKIIAMLEGLGFLFTEQPSGIPQKTKILKRIQILLYRIAFKKINTLIVLNEDDRNDLLNAGCIEDRKVYVLGGIGINLEHYKYSPAPLEPISFIFIGRLLREKGIYEFIAAAKNIKERFEGVTFNVLGNIDPANPGSLKQNELDTIIKEEIINYVGYVNDVSHWLSKSSVFVLPSYREGFPRSTQEAMAIGRAVITTDVPGCRDTVVNNSNGFLIQRWSSDALAEAMEKFILSKELIRDCGKESARIAKEKFDTRITNKKIITILLS</sequence>
<organism evidence="3">
    <name type="scientific">Salmonella enterica I</name>
    <dbReference type="NCBI Taxonomy" id="59201"/>
    <lineage>
        <taxon>Bacteria</taxon>
        <taxon>Pseudomonadati</taxon>
        <taxon>Pseudomonadota</taxon>
        <taxon>Gammaproteobacteria</taxon>
        <taxon>Enterobacterales</taxon>
        <taxon>Enterobacteriaceae</taxon>
        <taxon>Salmonella</taxon>
    </lineage>
</organism>
<dbReference type="EMBL" id="DAAHHQ010000019">
    <property type="protein sequence ID" value="HAB6123340.1"/>
    <property type="molecule type" value="Genomic_DNA"/>
</dbReference>
<reference evidence="6" key="4">
    <citation type="submission" date="2019-10" db="EMBL/GenBank/DDBJ databases">
        <authorList>
            <consortium name="NCBI Pathogen Detection Project"/>
        </authorList>
    </citation>
    <scope>NUCLEOTIDE SEQUENCE</scope>
    <source>
        <strain evidence="6">Salmonella enterica</strain>
    </source>
</reference>
<accession>A0A3R0B2R4</accession>
<dbReference type="EMBL" id="AAGNTS010000010">
    <property type="protein sequence ID" value="EBQ0622186.1"/>
    <property type="molecule type" value="Genomic_DNA"/>
</dbReference>
<dbReference type="AlphaFoldDB" id="A0A3R0B2R4"/>
<dbReference type="EMBL" id="AALIQC010000048">
    <property type="protein sequence ID" value="EDA0146247.1"/>
    <property type="molecule type" value="Genomic_DNA"/>
</dbReference>
<dbReference type="PANTHER" id="PTHR12526:SF638">
    <property type="entry name" value="SPORE COAT PROTEIN SA"/>
    <property type="match status" value="1"/>
</dbReference>
<dbReference type="Proteomes" id="UP000839529">
    <property type="component" value="Unassembled WGS sequence"/>
</dbReference>
<reference evidence="4" key="3">
    <citation type="submission" date="2019-09" db="EMBL/GenBank/DDBJ databases">
        <authorList>
            <person name="Ashton P.M."/>
            <person name="Dallman T."/>
            <person name="Nair S."/>
            <person name="De Pinna E."/>
            <person name="Peters T."/>
            <person name="Grant K."/>
        </authorList>
    </citation>
    <scope>NUCLEOTIDE SEQUENCE</scope>
    <source>
        <strain evidence="7">313425</strain>
        <strain evidence="4">800630</strain>
        <strain evidence="5">809993</strain>
    </source>
</reference>
<reference evidence="8" key="5">
    <citation type="submission" date="2021-05" db="EMBL/GenBank/DDBJ databases">
        <title>Whole genome PacBio Sequel sequence of Salmonella enterica subsp. enterica.</title>
        <authorList>
            <person name="Hoffmann M."/>
            <person name="Balkey M."/>
            <person name="Luo Y."/>
        </authorList>
    </citation>
    <scope>NUCLEOTIDE SEQUENCE</scope>
    <source>
        <strain evidence="8">CFSAN029662</strain>
    </source>
</reference>
<dbReference type="GO" id="GO:1901135">
    <property type="term" value="P:carbohydrate derivative metabolic process"/>
    <property type="evidence" value="ECO:0007669"/>
    <property type="project" value="UniProtKB-ARBA"/>
</dbReference>
<dbReference type="InterPro" id="IPR001296">
    <property type="entry name" value="Glyco_trans_1"/>
</dbReference>
<dbReference type="EMBL" id="RVIX01000049">
    <property type="protein sequence ID" value="MLX11792.1"/>
    <property type="molecule type" value="Genomic_DNA"/>
</dbReference>
<proteinExistence type="predicted"/>
<reference evidence="6" key="1">
    <citation type="journal article" date="2018" name="Genome Biol.">
        <title>SKESA: strategic k-mer extension for scrupulous assemblies.</title>
        <authorList>
            <person name="Souvorov A."/>
            <person name="Agarwala R."/>
            <person name="Lipman D.J."/>
        </authorList>
    </citation>
    <scope>NUCLEOTIDE SEQUENCE</scope>
    <source>
        <strain evidence="6">Salmonella enterica</strain>
    </source>
</reference>
<feature type="domain" description="Glycosyl transferase family 1" evidence="1">
    <location>
        <begin position="193"/>
        <end position="351"/>
    </location>
</feature>
<dbReference type="CDD" id="cd03808">
    <property type="entry name" value="GT4_CapM-like"/>
    <property type="match status" value="1"/>
</dbReference>
<dbReference type="EMBL" id="CP074647">
    <property type="protein sequence ID" value="QVS48256.1"/>
    <property type="molecule type" value="Genomic_DNA"/>
</dbReference>
<evidence type="ECO:0000313" key="7">
    <source>
        <dbReference type="EMBL" id="MLX11792.1"/>
    </source>
</evidence>
<dbReference type="EMBL" id="AAKTOF010000034">
    <property type="protein sequence ID" value="ECV5689502.1"/>
    <property type="molecule type" value="Genomic_DNA"/>
</dbReference>
<accession>A0A5H5ILZ9</accession>
<evidence type="ECO:0000313" key="5">
    <source>
        <dbReference type="EMBL" id="EDA0146247.1"/>
    </source>
</evidence>
<evidence type="ECO:0000259" key="2">
    <source>
        <dbReference type="Pfam" id="PF13477"/>
    </source>
</evidence>
<dbReference type="Pfam" id="PF00534">
    <property type="entry name" value="Glycos_transf_1"/>
    <property type="match status" value="1"/>
</dbReference>
<dbReference type="PANTHER" id="PTHR12526">
    <property type="entry name" value="GLYCOSYLTRANSFERASE"/>
    <property type="match status" value="1"/>
</dbReference>
<dbReference type="Gene3D" id="3.40.50.2000">
    <property type="entry name" value="Glycogen Phosphorylase B"/>
    <property type="match status" value="2"/>
</dbReference>
<gene>
    <name evidence="3" type="ORF">AXO93_19615</name>
    <name evidence="7" type="ORF">DRY32_22145</name>
    <name evidence="4" type="ORF">F2K19_23285</name>
    <name evidence="5" type="ORF">F9G36_21725</name>
    <name evidence="6" type="ORF">GB506_22590</name>
    <name evidence="8" type="ORF">VL99_08590</name>
</gene>
<protein>
    <submittedName>
        <fullName evidence="6 7">Glycosyltransferase</fullName>
    </submittedName>
    <submittedName>
        <fullName evidence="3">Glycosyltransferase family 4 protein</fullName>
    </submittedName>
</protein>
<dbReference type="SUPFAM" id="SSF53756">
    <property type="entry name" value="UDP-Glycosyltransferase/glycogen phosphorylase"/>
    <property type="match status" value="1"/>
</dbReference>
<evidence type="ECO:0000259" key="1">
    <source>
        <dbReference type="Pfam" id="PF00534"/>
    </source>
</evidence>